<feature type="region of interest" description="Disordered" evidence="11">
    <location>
        <begin position="1"/>
        <end position="34"/>
    </location>
</feature>
<dbReference type="PANTHER" id="PTHR45436:SF5">
    <property type="entry name" value="SENSOR HISTIDINE KINASE TRCS"/>
    <property type="match status" value="1"/>
</dbReference>
<dbReference type="Gene3D" id="3.30.565.10">
    <property type="entry name" value="Histidine kinase-like ATPase, C-terminal domain"/>
    <property type="match status" value="1"/>
</dbReference>
<evidence type="ECO:0000256" key="4">
    <source>
        <dbReference type="ARBA" id="ARBA00022553"/>
    </source>
</evidence>
<dbReference type="AlphaFoldDB" id="A0A7X0D717"/>
<dbReference type="PRINTS" id="PR00344">
    <property type="entry name" value="BCTRLSENSOR"/>
</dbReference>
<dbReference type="InterPro" id="IPR036890">
    <property type="entry name" value="HATPase_C_sf"/>
</dbReference>
<keyword evidence="5 15" id="KW-0808">Transferase</keyword>
<dbReference type="InterPro" id="IPR004358">
    <property type="entry name" value="Sig_transdc_His_kin-like_C"/>
</dbReference>
<keyword evidence="7 15" id="KW-0418">Kinase</keyword>
<evidence type="ECO:0000256" key="12">
    <source>
        <dbReference type="SAM" id="Phobius"/>
    </source>
</evidence>
<keyword evidence="4" id="KW-0597">Phosphoprotein</keyword>
<evidence type="ECO:0000256" key="5">
    <source>
        <dbReference type="ARBA" id="ARBA00022679"/>
    </source>
</evidence>
<evidence type="ECO:0000256" key="2">
    <source>
        <dbReference type="ARBA" id="ARBA00004236"/>
    </source>
</evidence>
<dbReference type="RefSeq" id="WP_343070632.1">
    <property type="nucleotide sequence ID" value="NZ_JACHDS010000001.1"/>
</dbReference>
<protein>
    <recommendedName>
        <fullName evidence="3">histidine kinase</fullName>
        <ecNumber evidence="3">2.7.13.3</ecNumber>
    </recommendedName>
</protein>
<dbReference type="SUPFAM" id="SSF55874">
    <property type="entry name" value="ATPase domain of HSP90 chaperone/DNA topoisomerase II/histidine kinase"/>
    <property type="match status" value="1"/>
</dbReference>
<dbReference type="PANTHER" id="PTHR45436">
    <property type="entry name" value="SENSOR HISTIDINE KINASE YKOH"/>
    <property type="match status" value="1"/>
</dbReference>
<dbReference type="SMART" id="SM00304">
    <property type="entry name" value="HAMP"/>
    <property type="match status" value="1"/>
</dbReference>
<evidence type="ECO:0000256" key="1">
    <source>
        <dbReference type="ARBA" id="ARBA00000085"/>
    </source>
</evidence>
<keyword evidence="6 12" id="KW-0812">Transmembrane</keyword>
<accession>A0A7X0D717</accession>
<dbReference type="Pfam" id="PF00512">
    <property type="entry name" value="HisKA"/>
    <property type="match status" value="1"/>
</dbReference>
<dbReference type="PROSITE" id="PS50109">
    <property type="entry name" value="HIS_KIN"/>
    <property type="match status" value="1"/>
</dbReference>
<dbReference type="Pfam" id="PF00672">
    <property type="entry name" value="HAMP"/>
    <property type="match status" value="1"/>
</dbReference>
<dbReference type="GO" id="GO:0005886">
    <property type="term" value="C:plasma membrane"/>
    <property type="evidence" value="ECO:0007669"/>
    <property type="project" value="UniProtKB-SubCell"/>
</dbReference>
<dbReference type="Proteomes" id="UP000546642">
    <property type="component" value="Unassembled WGS sequence"/>
</dbReference>
<dbReference type="InterPro" id="IPR003661">
    <property type="entry name" value="HisK_dim/P_dom"/>
</dbReference>
<keyword evidence="10 12" id="KW-0472">Membrane</keyword>
<evidence type="ECO:0000256" key="10">
    <source>
        <dbReference type="ARBA" id="ARBA00023136"/>
    </source>
</evidence>
<dbReference type="InterPro" id="IPR003660">
    <property type="entry name" value="HAMP_dom"/>
</dbReference>
<comment type="catalytic activity">
    <reaction evidence="1">
        <text>ATP + protein L-histidine = ADP + protein N-phospho-L-histidine.</text>
        <dbReference type="EC" id="2.7.13.3"/>
    </reaction>
</comment>
<evidence type="ECO:0000256" key="7">
    <source>
        <dbReference type="ARBA" id="ARBA00022777"/>
    </source>
</evidence>
<evidence type="ECO:0000256" key="8">
    <source>
        <dbReference type="ARBA" id="ARBA00022989"/>
    </source>
</evidence>
<keyword evidence="16" id="KW-1185">Reference proteome</keyword>
<comment type="subcellular location">
    <subcellularLocation>
        <location evidence="2">Cell membrane</location>
    </subcellularLocation>
</comment>
<evidence type="ECO:0000259" key="13">
    <source>
        <dbReference type="PROSITE" id="PS50109"/>
    </source>
</evidence>
<evidence type="ECO:0000256" key="11">
    <source>
        <dbReference type="SAM" id="MobiDB-lite"/>
    </source>
</evidence>
<dbReference type="Gene3D" id="1.10.287.130">
    <property type="match status" value="1"/>
</dbReference>
<dbReference type="EMBL" id="JACHDS010000001">
    <property type="protein sequence ID" value="MBB6173973.1"/>
    <property type="molecule type" value="Genomic_DNA"/>
</dbReference>
<dbReference type="GO" id="GO:0000155">
    <property type="term" value="F:phosphorelay sensor kinase activity"/>
    <property type="evidence" value="ECO:0007669"/>
    <property type="project" value="InterPro"/>
</dbReference>
<feature type="domain" description="Histidine kinase" evidence="13">
    <location>
        <begin position="272"/>
        <end position="476"/>
    </location>
</feature>
<dbReference type="SMART" id="SM00387">
    <property type="entry name" value="HATPase_c"/>
    <property type="match status" value="1"/>
</dbReference>
<proteinExistence type="predicted"/>
<evidence type="ECO:0000259" key="14">
    <source>
        <dbReference type="PROSITE" id="PS50885"/>
    </source>
</evidence>
<organism evidence="15 16">
    <name type="scientific">Nocardiopsis mwathae</name>
    <dbReference type="NCBI Taxonomy" id="1472723"/>
    <lineage>
        <taxon>Bacteria</taxon>
        <taxon>Bacillati</taxon>
        <taxon>Actinomycetota</taxon>
        <taxon>Actinomycetes</taxon>
        <taxon>Streptosporangiales</taxon>
        <taxon>Nocardiopsidaceae</taxon>
        <taxon>Nocardiopsis</taxon>
    </lineage>
</organism>
<evidence type="ECO:0000313" key="16">
    <source>
        <dbReference type="Proteomes" id="UP000546642"/>
    </source>
</evidence>
<dbReference type="InterPro" id="IPR050428">
    <property type="entry name" value="TCS_sensor_his_kinase"/>
</dbReference>
<evidence type="ECO:0000256" key="3">
    <source>
        <dbReference type="ARBA" id="ARBA00012438"/>
    </source>
</evidence>
<dbReference type="CDD" id="cd06225">
    <property type="entry name" value="HAMP"/>
    <property type="match status" value="1"/>
</dbReference>
<feature type="domain" description="HAMP" evidence="14">
    <location>
        <begin position="211"/>
        <end position="264"/>
    </location>
</feature>
<sequence>MAESTAGPDGRDTGGATDGTGAVDASSPEGGRRGPVWTRWSLRVRLAVLTAVVVAGAVLAGAGVAFAVVRHTLYGELDGSLAREAIRVERQFDRNAWLGSAECAYATAPACVQIIGAGGTVDPEPGGGGPEVPETAVEVARGERAAFFTDTRIGDIPLRGYVAPIGQDRAVQVSIRSDRVAATVFDVGTRLAAAGAIGVLLAGGLGYLVARTGLRPVARLTRTAETIAATRDPRHRIDLPGNDELARLATSFNTMLDELERSVTAQRRLVADASHELRTPLTGLRTNIDLLARDLPPEHRTRIHATLRTQITEMTGLVNDLIELARGEAPEGRSEDVRLDEVVEHCVAAERRNRPGVGFDVRVEPTVVPGVPDRLARAVTNLLDNAAKFSPEGGEVEVRLAAGELTVRDHGPGIDPDDLPHVFDRFYRARTARGLPGSGLGLAIVRQVAGGHGAELRAEPAPGGGTVFRMAFPAAPGAPSRSSSGPH</sequence>
<evidence type="ECO:0000256" key="6">
    <source>
        <dbReference type="ARBA" id="ARBA00022692"/>
    </source>
</evidence>
<keyword evidence="9" id="KW-0902">Two-component regulatory system</keyword>
<comment type="caution">
    <text evidence="15">The sequence shown here is derived from an EMBL/GenBank/DDBJ whole genome shotgun (WGS) entry which is preliminary data.</text>
</comment>
<dbReference type="InterPro" id="IPR036097">
    <property type="entry name" value="HisK_dim/P_sf"/>
</dbReference>
<feature type="transmembrane region" description="Helical" evidence="12">
    <location>
        <begin position="46"/>
        <end position="69"/>
    </location>
</feature>
<dbReference type="Pfam" id="PF02518">
    <property type="entry name" value="HATPase_c"/>
    <property type="match status" value="1"/>
</dbReference>
<feature type="transmembrane region" description="Helical" evidence="12">
    <location>
        <begin position="191"/>
        <end position="210"/>
    </location>
</feature>
<dbReference type="SUPFAM" id="SSF47384">
    <property type="entry name" value="Homodimeric domain of signal transducing histidine kinase"/>
    <property type="match status" value="1"/>
</dbReference>
<keyword evidence="8 12" id="KW-1133">Transmembrane helix</keyword>
<dbReference type="EC" id="2.7.13.3" evidence="3"/>
<name>A0A7X0D717_9ACTN</name>
<evidence type="ECO:0000313" key="15">
    <source>
        <dbReference type="EMBL" id="MBB6173973.1"/>
    </source>
</evidence>
<dbReference type="CDD" id="cd00075">
    <property type="entry name" value="HATPase"/>
    <property type="match status" value="1"/>
</dbReference>
<dbReference type="InterPro" id="IPR003594">
    <property type="entry name" value="HATPase_dom"/>
</dbReference>
<dbReference type="SMART" id="SM00388">
    <property type="entry name" value="HisKA"/>
    <property type="match status" value="1"/>
</dbReference>
<dbReference type="PROSITE" id="PS50885">
    <property type="entry name" value="HAMP"/>
    <property type="match status" value="1"/>
</dbReference>
<dbReference type="Gene3D" id="6.10.340.10">
    <property type="match status" value="1"/>
</dbReference>
<gene>
    <name evidence="15" type="ORF">HNR23_004033</name>
</gene>
<dbReference type="SUPFAM" id="SSF158472">
    <property type="entry name" value="HAMP domain-like"/>
    <property type="match status" value="1"/>
</dbReference>
<dbReference type="CDD" id="cd00082">
    <property type="entry name" value="HisKA"/>
    <property type="match status" value="1"/>
</dbReference>
<evidence type="ECO:0000256" key="9">
    <source>
        <dbReference type="ARBA" id="ARBA00023012"/>
    </source>
</evidence>
<dbReference type="InterPro" id="IPR005467">
    <property type="entry name" value="His_kinase_dom"/>
</dbReference>
<reference evidence="15 16" key="1">
    <citation type="submission" date="2020-08" db="EMBL/GenBank/DDBJ databases">
        <title>Sequencing the genomes of 1000 actinobacteria strains.</title>
        <authorList>
            <person name="Klenk H.-P."/>
        </authorList>
    </citation>
    <scope>NUCLEOTIDE SEQUENCE [LARGE SCALE GENOMIC DNA]</scope>
    <source>
        <strain evidence="15 16">DSM 46659</strain>
    </source>
</reference>